<organism evidence="1 2">
    <name type="scientific">Lecanicillium saksenae</name>
    <dbReference type="NCBI Taxonomy" id="468837"/>
    <lineage>
        <taxon>Eukaryota</taxon>
        <taxon>Fungi</taxon>
        <taxon>Dikarya</taxon>
        <taxon>Ascomycota</taxon>
        <taxon>Pezizomycotina</taxon>
        <taxon>Sordariomycetes</taxon>
        <taxon>Hypocreomycetidae</taxon>
        <taxon>Hypocreales</taxon>
        <taxon>Cordycipitaceae</taxon>
        <taxon>Lecanicillium</taxon>
    </lineage>
</organism>
<accession>A0ACC1R6W7</accession>
<keyword evidence="2" id="KW-1185">Reference proteome</keyword>
<evidence type="ECO:0000313" key="2">
    <source>
        <dbReference type="Proteomes" id="UP001148737"/>
    </source>
</evidence>
<dbReference type="EMBL" id="JANAKD010000019">
    <property type="protein sequence ID" value="KAJ3499173.1"/>
    <property type="molecule type" value="Genomic_DNA"/>
</dbReference>
<proteinExistence type="predicted"/>
<sequence length="127" mass="13535">MSHLYFANASLFLSTGLVLLGLNGMIRPEAHLGALQFRVPADPTAKKLSYALMRIWGVRNITVGSLLTLIWKTGDEKLLATGLGAGVALATTDGFVSRLLIGGGATQHWIVPPILGVIMAGLYGWFD</sequence>
<protein>
    <submittedName>
        <fullName evidence="1">Uncharacterized protein</fullName>
    </submittedName>
</protein>
<gene>
    <name evidence="1" type="ORF">NLG97_g536</name>
</gene>
<name>A0ACC1R6W7_9HYPO</name>
<dbReference type="Proteomes" id="UP001148737">
    <property type="component" value="Unassembled WGS sequence"/>
</dbReference>
<evidence type="ECO:0000313" key="1">
    <source>
        <dbReference type="EMBL" id="KAJ3499173.1"/>
    </source>
</evidence>
<comment type="caution">
    <text evidence="1">The sequence shown here is derived from an EMBL/GenBank/DDBJ whole genome shotgun (WGS) entry which is preliminary data.</text>
</comment>
<reference evidence="1" key="1">
    <citation type="submission" date="2022-07" db="EMBL/GenBank/DDBJ databases">
        <title>Genome Sequence of Lecanicillium saksenae.</title>
        <authorList>
            <person name="Buettner E."/>
        </authorList>
    </citation>
    <scope>NUCLEOTIDE SEQUENCE</scope>
    <source>
        <strain evidence="1">VT-O1</strain>
    </source>
</reference>